<feature type="region of interest" description="Disordered" evidence="1">
    <location>
        <begin position="232"/>
        <end position="316"/>
    </location>
</feature>
<dbReference type="EMBL" id="CP051139">
    <property type="protein sequence ID" value="QIW95408.1"/>
    <property type="molecule type" value="Genomic_DNA"/>
</dbReference>
<feature type="region of interest" description="Disordered" evidence="1">
    <location>
        <begin position="367"/>
        <end position="431"/>
    </location>
</feature>
<feature type="compositionally biased region" description="Polar residues" evidence="1">
    <location>
        <begin position="1062"/>
        <end position="1088"/>
    </location>
</feature>
<feature type="compositionally biased region" description="Basic and acidic residues" evidence="1">
    <location>
        <begin position="783"/>
        <end position="792"/>
    </location>
</feature>
<feature type="compositionally biased region" description="Basic and acidic residues" evidence="1">
    <location>
        <begin position="848"/>
        <end position="861"/>
    </location>
</feature>
<sequence length="1232" mass="133462">MNKLLNRKKSEPAVQSTPLVTDLSRSLTPSQLSPGLKKSQSRWKKPKRAPEPKQEINLNNVLPSADDFRTSLIMPNLSARFSMLREQDDPNSLLGKAMDDSVLQPSRRSRMLDYGGFGARAGLGDIAEVSSIRSSIRPPFAERSRGDSFIYEDGYDSDSGSMSVMSRARPGEGNVLFGGRQKVYMIPKSGSARSLGKAVYEDDIRTSAFQKHRQREREAAAARMADEAQQFDFGLPNDENSGDDSQNAQPYDAQQELTHSPSLSSYDKKRSTNSSTARSEARSSTAATSVASQPFVSNTVPTGTMQSRPSLERSNTKGRRLYEPGLDQHIHEQQNSALTRLNSIQRSRNASAGARAASPYLHQTKSASNLAEHPSQRSVYTVGSQSPNPDRYLPPLQALTMFGGRDSSPTTSGPASPLSPNNPVFEESSVLSQALEPGDRGKATAMGAFNKPKQPFDEKQYLERQLQLQRSASSVTMKPEPPAQTPFQQRIGRFEQKSNEEAERARSRSKSKGRDARHPAYQGSAAKNPNRSVTPSQLAQLSPQMGSQYSDAHRTFFGNIAASDSEEEDEDKTKNDPFAGQIDPSFANGFGKWQPTALPSVSEHPALRSQRSNIPLVEEEEEEPIETLPASSQPQIEKLSAQRKIDSPTLGENLNGLISHLRNRSNASSTYPSDEQPTSEGAPEMPANARNLHVYSVNNAHLQNVADNDIHSASVYSAHSPWDVVENAGDGQGAVSPLEPETTQYGSRVPNRSAAERDHQGQSQLSQVSGISQESSAGSWQNELRKPQHQRDASTATQQERAAFDNELAARRAAIQDNIKSIVETERSNSPQIPSGPFKALNMLRTKSSRDSVDPKRDAKFRTASAGVSPVLPQERSGQSFESTRPRGNSGSRPPMPSNASHVRALHSEQDVTKREWSERPELKGRSSASSAASQGGRSRSNSIATNGRSRSRTGPYRDDLEKAMVEGAGSSAAGLPDLTSFIPKELTPRPSPEISSSHFDSTGRARSASRGGAQGYFDAKQYQPVQTPISRNVSSPAIPQTLTSAVYAPASARSSPAPSPFMQQTATPPMSGASTPLNASFSASSGSGRPLRKKTISKSDISEPTLVSWTSNIDTVDLPPGASLKNGMADAPPVPPINPKRKTRKIFGRSERSGSIEEQQDNGRSKTPDAWVTFDNILSSDSIQENGRHPAPVGGYDSAPAMSQYVFPSNAVGSPERTRTGTGAQLNGGMF</sequence>
<feature type="region of interest" description="Disordered" evidence="1">
    <location>
        <begin position="1121"/>
        <end position="1170"/>
    </location>
</feature>
<feature type="region of interest" description="Disordered" evidence="1">
    <location>
        <begin position="469"/>
        <end position="547"/>
    </location>
</feature>
<dbReference type="Proteomes" id="UP000503462">
    <property type="component" value="Chromosome 1"/>
</dbReference>
<dbReference type="AlphaFoldDB" id="A0A6H0XLA5"/>
<feature type="compositionally biased region" description="Polar residues" evidence="1">
    <location>
        <begin position="525"/>
        <end position="547"/>
    </location>
</feature>
<dbReference type="OrthoDB" id="5335210at2759"/>
<feature type="compositionally biased region" description="Polar residues" evidence="1">
    <location>
        <begin position="376"/>
        <end position="388"/>
    </location>
</feature>
<feature type="compositionally biased region" description="Basic and acidic residues" evidence="1">
    <location>
        <begin position="1149"/>
        <end position="1168"/>
    </location>
</feature>
<feature type="region of interest" description="Disordered" evidence="1">
    <location>
        <begin position="562"/>
        <end position="686"/>
    </location>
</feature>
<feature type="compositionally biased region" description="Polar residues" evidence="1">
    <location>
        <begin position="664"/>
        <end position="679"/>
    </location>
</feature>
<name>A0A6H0XLA5_9PEZI</name>
<evidence type="ECO:0000313" key="3">
    <source>
        <dbReference type="Proteomes" id="UP000503462"/>
    </source>
</evidence>
<protein>
    <submittedName>
        <fullName evidence="2">Uncharacterized protein</fullName>
    </submittedName>
</protein>
<accession>A0A6H0XLA5</accession>
<proteinExistence type="predicted"/>
<evidence type="ECO:0000313" key="2">
    <source>
        <dbReference type="EMBL" id="QIW95408.1"/>
    </source>
</evidence>
<evidence type="ECO:0000256" key="1">
    <source>
        <dbReference type="SAM" id="MobiDB-lite"/>
    </source>
</evidence>
<feature type="compositionally biased region" description="Polar residues" evidence="1">
    <location>
        <begin position="255"/>
        <end position="265"/>
    </location>
</feature>
<feature type="region of interest" description="Disordered" evidence="1">
    <location>
        <begin position="822"/>
        <end position="1012"/>
    </location>
</feature>
<feature type="compositionally biased region" description="Basic and acidic residues" evidence="1">
    <location>
        <begin position="956"/>
        <end position="965"/>
    </location>
</feature>
<organism evidence="2 3">
    <name type="scientific">Peltaster fructicola</name>
    <dbReference type="NCBI Taxonomy" id="286661"/>
    <lineage>
        <taxon>Eukaryota</taxon>
        <taxon>Fungi</taxon>
        <taxon>Dikarya</taxon>
        <taxon>Ascomycota</taxon>
        <taxon>Pezizomycotina</taxon>
        <taxon>Dothideomycetes</taxon>
        <taxon>Dothideomycetes incertae sedis</taxon>
        <taxon>Peltaster</taxon>
    </lineage>
</organism>
<feature type="region of interest" description="Disordered" evidence="1">
    <location>
        <begin position="1211"/>
        <end position="1232"/>
    </location>
</feature>
<feature type="region of interest" description="Disordered" evidence="1">
    <location>
        <begin position="1"/>
        <end position="52"/>
    </location>
</feature>
<feature type="compositionally biased region" description="Basic and acidic residues" evidence="1">
    <location>
        <begin position="906"/>
        <end position="925"/>
    </location>
</feature>
<feature type="region of interest" description="Disordered" evidence="1">
    <location>
        <begin position="724"/>
        <end position="800"/>
    </location>
</feature>
<feature type="compositionally biased region" description="Polar residues" evidence="1">
    <location>
        <begin position="294"/>
        <end position="309"/>
    </location>
</feature>
<gene>
    <name evidence="2" type="ORF">AMS68_000926</name>
</gene>
<feature type="compositionally biased region" description="Polar residues" evidence="1">
    <location>
        <begin position="13"/>
        <end position="33"/>
    </location>
</feature>
<feature type="compositionally biased region" description="Low complexity" evidence="1">
    <location>
        <begin position="926"/>
        <end position="943"/>
    </location>
</feature>
<feature type="compositionally biased region" description="Low complexity" evidence="1">
    <location>
        <begin position="272"/>
        <end position="292"/>
    </location>
</feature>
<feature type="compositionally biased region" description="Basic and acidic residues" evidence="1">
    <location>
        <begin position="492"/>
        <end position="518"/>
    </location>
</feature>
<reference evidence="2 3" key="1">
    <citation type="journal article" date="2016" name="Sci. Rep.">
        <title>Peltaster fructicola genome reveals evolution from an invasive phytopathogen to an ectophytic parasite.</title>
        <authorList>
            <person name="Xu C."/>
            <person name="Chen H."/>
            <person name="Gleason M.L."/>
            <person name="Xu J.R."/>
            <person name="Liu H."/>
            <person name="Zhang R."/>
            <person name="Sun G."/>
        </authorList>
    </citation>
    <scope>NUCLEOTIDE SEQUENCE [LARGE SCALE GENOMIC DNA]</scope>
    <source>
        <strain evidence="2 3">LNHT1506</strain>
    </source>
</reference>
<feature type="region of interest" description="Disordered" evidence="1">
    <location>
        <begin position="1050"/>
        <end position="1099"/>
    </location>
</feature>
<feature type="compositionally biased region" description="Polar residues" evidence="1">
    <location>
        <begin position="876"/>
        <end position="892"/>
    </location>
</feature>
<feature type="compositionally biased region" description="Polar residues" evidence="1">
    <location>
        <begin position="407"/>
        <end position="422"/>
    </location>
</feature>
<keyword evidence="3" id="KW-1185">Reference proteome</keyword>
<feature type="compositionally biased region" description="Polar residues" evidence="1">
    <location>
        <begin position="761"/>
        <end position="782"/>
    </location>
</feature>